<dbReference type="PANTHER" id="PTHR11559">
    <property type="entry name" value="CARBOXYLESTERASE"/>
    <property type="match status" value="1"/>
</dbReference>
<sequence length="133" mass="14860">MSNFGGDPSNISVFGQPAGSVLTSTLSALKESECLFNKVILQRGISYDNQLLHYITLDEALKNGEGFFQPFNVKTVDDMRNVKMEDLLKRAIELGQIKKGFLFSPVIDGNVLTKSFNELVDENSFRPNDVIIR</sequence>
<dbReference type="Proteomes" id="UP001470230">
    <property type="component" value="Unassembled WGS sequence"/>
</dbReference>
<gene>
    <name evidence="2" type="ORF">M9Y10_024777</name>
</gene>
<name>A0ABR2HB79_9EUKA</name>
<dbReference type="InterPro" id="IPR002018">
    <property type="entry name" value="CarbesteraseB"/>
</dbReference>
<dbReference type="InterPro" id="IPR029058">
    <property type="entry name" value="AB_hydrolase_fold"/>
</dbReference>
<comment type="caution">
    <text evidence="2">The sequence shown here is derived from an EMBL/GenBank/DDBJ whole genome shotgun (WGS) entry which is preliminary data.</text>
</comment>
<evidence type="ECO:0000313" key="3">
    <source>
        <dbReference type="Proteomes" id="UP001470230"/>
    </source>
</evidence>
<accession>A0ABR2HB79</accession>
<evidence type="ECO:0000313" key="2">
    <source>
        <dbReference type="EMBL" id="KAK8843712.1"/>
    </source>
</evidence>
<feature type="domain" description="Carboxylesterase type B" evidence="1">
    <location>
        <begin position="2"/>
        <end position="128"/>
    </location>
</feature>
<dbReference type="SUPFAM" id="SSF53474">
    <property type="entry name" value="alpha/beta-Hydrolases"/>
    <property type="match status" value="1"/>
</dbReference>
<dbReference type="EMBL" id="JAPFFF010000034">
    <property type="protein sequence ID" value="KAK8843712.1"/>
    <property type="molecule type" value="Genomic_DNA"/>
</dbReference>
<dbReference type="InterPro" id="IPR050309">
    <property type="entry name" value="Type-B_Carboxylest/Lipase"/>
</dbReference>
<dbReference type="Pfam" id="PF00135">
    <property type="entry name" value="COesterase"/>
    <property type="match status" value="1"/>
</dbReference>
<protein>
    <recommendedName>
        <fullName evidence="1">Carboxylesterase type B domain-containing protein</fullName>
    </recommendedName>
</protein>
<evidence type="ECO:0000259" key="1">
    <source>
        <dbReference type="Pfam" id="PF00135"/>
    </source>
</evidence>
<reference evidence="2 3" key="1">
    <citation type="submission" date="2024-04" db="EMBL/GenBank/DDBJ databases">
        <title>Tritrichomonas musculus Genome.</title>
        <authorList>
            <person name="Alves-Ferreira E."/>
            <person name="Grigg M."/>
            <person name="Lorenzi H."/>
            <person name="Galac M."/>
        </authorList>
    </citation>
    <scope>NUCLEOTIDE SEQUENCE [LARGE SCALE GENOMIC DNA]</scope>
    <source>
        <strain evidence="2 3">EAF2021</strain>
    </source>
</reference>
<proteinExistence type="predicted"/>
<keyword evidence="3" id="KW-1185">Reference proteome</keyword>
<dbReference type="Gene3D" id="3.40.50.1820">
    <property type="entry name" value="alpha/beta hydrolase"/>
    <property type="match status" value="1"/>
</dbReference>
<organism evidence="2 3">
    <name type="scientific">Tritrichomonas musculus</name>
    <dbReference type="NCBI Taxonomy" id="1915356"/>
    <lineage>
        <taxon>Eukaryota</taxon>
        <taxon>Metamonada</taxon>
        <taxon>Parabasalia</taxon>
        <taxon>Tritrichomonadida</taxon>
        <taxon>Tritrichomonadidae</taxon>
        <taxon>Tritrichomonas</taxon>
    </lineage>
</organism>